<proteinExistence type="predicted"/>
<sequence>MDHTVGGADESLDQQGRARDALHVPGTGLPRAARRRRDRPLGRRPGRGAGRRALPPGPRTRPTLEEAGSGGLREVASPQNS</sequence>
<reference evidence="2" key="1">
    <citation type="submission" date="2020-02" db="EMBL/GenBank/DDBJ databases">
        <authorList>
            <person name="Meier V. D."/>
        </authorList>
    </citation>
    <scope>NUCLEOTIDE SEQUENCE</scope>
    <source>
        <strain evidence="2">AVDCRST_MAG32</strain>
    </source>
</reference>
<evidence type="ECO:0000256" key="1">
    <source>
        <dbReference type="SAM" id="MobiDB-lite"/>
    </source>
</evidence>
<accession>A0A6J4NGX2</accession>
<dbReference type="AlphaFoldDB" id="A0A6J4NGX2"/>
<organism evidence="2">
    <name type="scientific">uncultured Nocardioides sp</name>
    <dbReference type="NCBI Taxonomy" id="198441"/>
    <lineage>
        <taxon>Bacteria</taxon>
        <taxon>Bacillati</taxon>
        <taxon>Actinomycetota</taxon>
        <taxon>Actinomycetes</taxon>
        <taxon>Propionibacteriales</taxon>
        <taxon>Nocardioidaceae</taxon>
        <taxon>Nocardioides</taxon>
        <taxon>environmental samples</taxon>
    </lineage>
</organism>
<name>A0A6J4NGX2_9ACTN</name>
<evidence type="ECO:0000313" key="2">
    <source>
        <dbReference type="EMBL" id="CAA9386954.1"/>
    </source>
</evidence>
<dbReference type="EMBL" id="CADCUM010000086">
    <property type="protein sequence ID" value="CAA9386954.1"/>
    <property type="molecule type" value="Genomic_DNA"/>
</dbReference>
<gene>
    <name evidence="2" type="ORF">AVDCRST_MAG32-2054</name>
</gene>
<feature type="compositionally biased region" description="Basic residues" evidence="1">
    <location>
        <begin position="32"/>
        <end position="50"/>
    </location>
</feature>
<feature type="region of interest" description="Disordered" evidence="1">
    <location>
        <begin position="1"/>
        <end position="81"/>
    </location>
</feature>
<protein>
    <submittedName>
        <fullName evidence="2">Uncharacterized protein</fullName>
    </submittedName>
</protein>